<gene>
    <name evidence="1" type="ORF">GCM10009776_34410</name>
</gene>
<evidence type="ECO:0000313" key="2">
    <source>
        <dbReference type="Proteomes" id="UP001499933"/>
    </source>
</evidence>
<keyword evidence="2" id="KW-1185">Reference proteome</keyword>
<dbReference type="EMBL" id="BAAAOG010000010">
    <property type="protein sequence ID" value="GAA1968444.1"/>
    <property type="molecule type" value="Genomic_DNA"/>
</dbReference>
<proteinExistence type="predicted"/>
<organism evidence="1 2">
    <name type="scientific">Microbacterium deminutum</name>
    <dbReference type="NCBI Taxonomy" id="344164"/>
    <lineage>
        <taxon>Bacteria</taxon>
        <taxon>Bacillati</taxon>
        <taxon>Actinomycetota</taxon>
        <taxon>Actinomycetes</taxon>
        <taxon>Micrococcales</taxon>
        <taxon>Microbacteriaceae</taxon>
        <taxon>Microbacterium</taxon>
    </lineage>
</organism>
<dbReference type="Proteomes" id="UP001499933">
    <property type="component" value="Unassembled WGS sequence"/>
</dbReference>
<name>A0ABP5CTA4_9MICO</name>
<accession>A0ABP5CTA4</accession>
<reference evidence="2" key="1">
    <citation type="journal article" date="2019" name="Int. J. Syst. Evol. Microbiol.">
        <title>The Global Catalogue of Microorganisms (GCM) 10K type strain sequencing project: providing services to taxonomists for standard genome sequencing and annotation.</title>
        <authorList>
            <consortium name="The Broad Institute Genomics Platform"/>
            <consortium name="The Broad Institute Genome Sequencing Center for Infectious Disease"/>
            <person name="Wu L."/>
            <person name="Ma J."/>
        </authorList>
    </citation>
    <scope>NUCLEOTIDE SEQUENCE [LARGE SCALE GENOMIC DNA]</scope>
    <source>
        <strain evidence="2">JCM 14901</strain>
    </source>
</reference>
<sequence length="72" mass="7728">MRVVCLLIHVGEVYQIDERSEGNVGAVCHVAEDSGKVCSESHVQVRSDANTLGSTTTGPVFTVRPVSEKSRV</sequence>
<protein>
    <submittedName>
        <fullName evidence="1">Uncharacterized protein</fullName>
    </submittedName>
</protein>
<comment type="caution">
    <text evidence="1">The sequence shown here is derived from an EMBL/GenBank/DDBJ whole genome shotgun (WGS) entry which is preliminary data.</text>
</comment>
<evidence type="ECO:0000313" key="1">
    <source>
        <dbReference type="EMBL" id="GAA1968444.1"/>
    </source>
</evidence>